<feature type="compositionally biased region" description="Pro residues" evidence="8">
    <location>
        <begin position="224"/>
        <end position="234"/>
    </location>
</feature>
<keyword evidence="6" id="KW-0539">Nucleus</keyword>
<dbReference type="CDD" id="cd12232">
    <property type="entry name" value="RRM3_U2AF65"/>
    <property type="match status" value="1"/>
</dbReference>
<evidence type="ECO:0000256" key="1">
    <source>
        <dbReference type="ARBA" id="ARBA00004123"/>
    </source>
</evidence>
<evidence type="ECO:0000256" key="8">
    <source>
        <dbReference type="SAM" id="MobiDB-lite"/>
    </source>
</evidence>
<dbReference type="InterPro" id="IPR035979">
    <property type="entry name" value="RBD_domain_sf"/>
</dbReference>
<feature type="compositionally biased region" description="Basic and acidic residues" evidence="8">
    <location>
        <begin position="126"/>
        <end position="152"/>
    </location>
</feature>
<evidence type="ECO:0000256" key="5">
    <source>
        <dbReference type="ARBA" id="ARBA00023187"/>
    </source>
</evidence>
<reference evidence="10 11" key="1">
    <citation type="journal article" date="2020" name="bioRxiv">
        <title>Metabolic contributions of an alphaproteobacterial endosymbiont in the apicomplexan Cardiosporidium cionae.</title>
        <authorList>
            <person name="Hunter E.S."/>
            <person name="Paight C.J."/>
            <person name="Lane C.E."/>
        </authorList>
    </citation>
    <scope>NUCLEOTIDE SEQUENCE [LARGE SCALE GENOMIC DNA]</scope>
    <source>
        <strain evidence="10">ESH_2018</strain>
    </source>
</reference>
<proteinExistence type="predicted"/>
<evidence type="ECO:0000256" key="4">
    <source>
        <dbReference type="ARBA" id="ARBA00022884"/>
    </source>
</evidence>
<evidence type="ECO:0000256" key="3">
    <source>
        <dbReference type="ARBA" id="ARBA00022737"/>
    </source>
</evidence>
<evidence type="ECO:0000256" key="6">
    <source>
        <dbReference type="ARBA" id="ARBA00023242"/>
    </source>
</evidence>
<evidence type="ECO:0000259" key="9">
    <source>
        <dbReference type="PROSITE" id="PS50102"/>
    </source>
</evidence>
<accession>A0ABQ7JG14</accession>
<dbReference type="PROSITE" id="PS50102">
    <property type="entry name" value="RRM"/>
    <property type="match status" value="2"/>
</dbReference>
<evidence type="ECO:0000313" key="11">
    <source>
        <dbReference type="Proteomes" id="UP000823046"/>
    </source>
</evidence>
<dbReference type="InterPro" id="IPR012677">
    <property type="entry name" value="Nucleotide-bd_a/b_plait_sf"/>
</dbReference>
<sequence>MPAEGGDPFHLETYSTDVVVSEHADNGIELSTDSCLSKHERNRSPSPDRLSSGYPDKSTAGNGVLDEIVNDSSKRRRDGERKRRSTDREGRSERRGRHRGDSPKEERCWKRSSRSHRSPEKYSSGGDHRTDEGQYRNRERDYDSHGQRERGSRGHSKRSYRSRSRDNETSEREKSGEKSELSKPSTTSGQRKRISKWDSLPETLPDDGHLHLQIKPYEGGFSSAPPPPPVPPPHASADGGQSNETNAGDASTKSETVADSTVFPPLALQNKLLTAAEIELDKKQRRLYIGNLPPGSTQIDVISFFNGALLAVTVGSGSNYGLNENEVPVQKCEVFNLDSRFCFLEFKTLQLTWLCLKLDGKQSLFEEDAYIIIFRKGGKTGELFYVVTLVLRLYATCIAFNGYSLRVGRPHDYVPPPGGDPAYAAVIPGFDSPPSKEAKPATAPPRGEGSDQKIYIQNIPAEMADEQVKDMLEQFGTLRVLNLIKDLNSGKNKGYGFFEYEDPAHTDIAIQALNGFFCGGNVLVVQRASFNGPPAGWLSMHVYATGRYMLIFDVLMNLGLEKKKDVLVTALPSSMTHRILSHALVGLQIEATRKIGEKPTKVVQLLNTVFQEDLLDNAEYNEILEDIKSEASKYGPLEQICIPRPLPDLSFQEGVGKVFLLFSDETAARKARMMMNGRKFDNTRVVCAAFYPEDRFLEGKYSLT</sequence>
<comment type="caution">
    <text evidence="10">The sequence shown here is derived from an EMBL/GenBank/DDBJ whole genome shotgun (WGS) entry which is preliminary data.</text>
</comment>
<dbReference type="InterPro" id="IPR006529">
    <property type="entry name" value="U2AF_lg"/>
</dbReference>
<dbReference type="NCBIfam" id="TIGR01642">
    <property type="entry name" value="U2AF_lg"/>
    <property type="match status" value="1"/>
</dbReference>
<protein>
    <submittedName>
        <fullName evidence="10">U2 snRNP auxilliary factor, large subunit, splicing factor subfamily protein</fullName>
    </submittedName>
</protein>
<feature type="domain" description="RRM" evidence="9">
    <location>
        <begin position="452"/>
        <end position="530"/>
    </location>
</feature>
<organism evidence="10 11">
    <name type="scientific">Cardiosporidium cionae</name>
    <dbReference type="NCBI Taxonomy" id="476202"/>
    <lineage>
        <taxon>Eukaryota</taxon>
        <taxon>Sar</taxon>
        <taxon>Alveolata</taxon>
        <taxon>Apicomplexa</taxon>
        <taxon>Aconoidasida</taxon>
        <taxon>Nephromycida</taxon>
        <taxon>Cardiosporidium</taxon>
    </lineage>
</organism>
<feature type="domain" description="RRM" evidence="9">
    <location>
        <begin position="607"/>
        <end position="693"/>
    </location>
</feature>
<evidence type="ECO:0000313" key="10">
    <source>
        <dbReference type="EMBL" id="KAF8822961.1"/>
    </source>
</evidence>
<comment type="subcellular location">
    <subcellularLocation>
        <location evidence="1">Nucleus</location>
    </subcellularLocation>
</comment>
<keyword evidence="5" id="KW-0508">mRNA splicing</keyword>
<dbReference type="InterPro" id="IPR000504">
    <property type="entry name" value="RRM_dom"/>
</dbReference>
<dbReference type="Gene3D" id="3.30.70.330">
    <property type="match status" value="4"/>
</dbReference>
<evidence type="ECO:0000256" key="7">
    <source>
        <dbReference type="PROSITE-ProRule" id="PRU00176"/>
    </source>
</evidence>
<keyword evidence="11" id="KW-1185">Reference proteome</keyword>
<dbReference type="EMBL" id="JADAQX010000010">
    <property type="protein sequence ID" value="KAF8822961.1"/>
    <property type="molecule type" value="Genomic_DNA"/>
</dbReference>
<evidence type="ECO:0000256" key="2">
    <source>
        <dbReference type="ARBA" id="ARBA00022664"/>
    </source>
</evidence>
<keyword evidence="4 7" id="KW-0694">RNA-binding</keyword>
<keyword evidence="3" id="KW-0677">Repeat</keyword>
<feature type="compositionally biased region" description="Polar residues" evidence="8">
    <location>
        <begin position="239"/>
        <end position="258"/>
    </location>
</feature>
<dbReference type="Proteomes" id="UP000823046">
    <property type="component" value="Unassembled WGS sequence"/>
</dbReference>
<dbReference type="SUPFAM" id="SSF54928">
    <property type="entry name" value="RNA-binding domain, RBD"/>
    <property type="match status" value="2"/>
</dbReference>
<dbReference type="Pfam" id="PF00076">
    <property type="entry name" value="RRM_1"/>
    <property type="match status" value="1"/>
</dbReference>
<feature type="compositionally biased region" description="Basic residues" evidence="8">
    <location>
        <begin position="153"/>
        <end position="162"/>
    </location>
</feature>
<keyword evidence="2" id="KW-0507">mRNA processing</keyword>
<feature type="region of interest" description="Disordered" evidence="8">
    <location>
        <begin position="30"/>
        <end position="258"/>
    </location>
</feature>
<feature type="compositionally biased region" description="Basic and acidic residues" evidence="8">
    <location>
        <begin position="77"/>
        <end position="109"/>
    </location>
</feature>
<dbReference type="PANTHER" id="PTHR23139">
    <property type="entry name" value="RNA-BINDING PROTEIN"/>
    <property type="match status" value="1"/>
</dbReference>
<gene>
    <name evidence="10" type="ORF">IE077_000212</name>
</gene>
<feature type="compositionally biased region" description="Basic and acidic residues" evidence="8">
    <location>
        <begin position="163"/>
        <end position="181"/>
    </location>
</feature>
<name>A0ABQ7JG14_9APIC</name>
<dbReference type="SMART" id="SM00360">
    <property type="entry name" value="RRM"/>
    <property type="match status" value="3"/>
</dbReference>